<organism evidence="2 3">
    <name type="scientific">Kwoniella shivajii</name>
    <dbReference type="NCBI Taxonomy" id="564305"/>
    <lineage>
        <taxon>Eukaryota</taxon>
        <taxon>Fungi</taxon>
        <taxon>Dikarya</taxon>
        <taxon>Basidiomycota</taxon>
        <taxon>Agaricomycotina</taxon>
        <taxon>Tremellomycetes</taxon>
        <taxon>Tremellales</taxon>
        <taxon>Cryptococcaceae</taxon>
        <taxon>Kwoniella</taxon>
    </lineage>
</organism>
<name>A0ABZ1D7C1_9TREE</name>
<dbReference type="EMBL" id="CP141889">
    <property type="protein sequence ID" value="WRT69813.1"/>
    <property type="molecule type" value="Genomic_DNA"/>
</dbReference>
<reference evidence="2 3" key="1">
    <citation type="submission" date="2024-01" db="EMBL/GenBank/DDBJ databases">
        <title>Comparative genomics of Cryptococcus and Kwoniella reveals pathogenesis evolution and contrasting modes of karyotype evolution via chromosome fusion or intercentromeric recombination.</title>
        <authorList>
            <person name="Coelho M.A."/>
            <person name="David-Palma M."/>
            <person name="Shea T."/>
            <person name="Bowers K."/>
            <person name="McGinley-Smith S."/>
            <person name="Mohammad A.W."/>
            <person name="Gnirke A."/>
            <person name="Yurkov A.M."/>
            <person name="Nowrousian M."/>
            <person name="Sun S."/>
            <person name="Cuomo C.A."/>
            <person name="Heitman J."/>
        </authorList>
    </citation>
    <scope>NUCLEOTIDE SEQUENCE [LARGE SCALE GENOMIC DNA]</scope>
    <source>
        <strain evidence="2">CBS 11374</strain>
    </source>
</reference>
<sequence>MSTPTLFTLNITENEQDLANENGNGDEDEDEDGNGVGLGLSSNYYSINNNHKTREVDSPIQIPITLNEEPDSYYS</sequence>
<dbReference type="Proteomes" id="UP001329825">
    <property type="component" value="Chromosome 9"/>
</dbReference>
<accession>A0ABZ1D7C1</accession>
<gene>
    <name evidence="2" type="ORF">IL334_006804</name>
</gene>
<evidence type="ECO:0000313" key="3">
    <source>
        <dbReference type="Proteomes" id="UP001329825"/>
    </source>
</evidence>
<protein>
    <submittedName>
        <fullName evidence="2">Uncharacterized protein</fullName>
    </submittedName>
</protein>
<evidence type="ECO:0000313" key="2">
    <source>
        <dbReference type="EMBL" id="WRT69813.1"/>
    </source>
</evidence>
<keyword evidence="3" id="KW-1185">Reference proteome</keyword>
<evidence type="ECO:0000256" key="1">
    <source>
        <dbReference type="SAM" id="MobiDB-lite"/>
    </source>
</evidence>
<proteinExistence type="predicted"/>
<dbReference type="RefSeq" id="XP_062794552.1">
    <property type="nucleotide sequence ID" value="XM_062938501.1"/>
</dbReference>
<dbReference type="GeneID" id="87958934"/>
<feature type="region of interest" description="Disordered" evidence="1">
    <location>
        <begin position="15"/>
        <end position="40"/>
    </location>
</feature>
<feature type="compositionally biased region" description="Acidic residues" evidence="1">
    <location>
        <begin position="15"/>
        <end position="33"/>
    </location>
</feature>